<name>A0A9N9Q384_9HELO</name>
<organism evidence="1 2">
    <name type="scientific">Hymenoscyphus albidus</name>
    <dbReference type="NCBI Taxonomy" id="595503"/>
    <lineage>
        <taxon>Eukaryota</taxon>
        <taxon>Fungi</taxon>
        <taxon>Dikarya</taxon>
        <taxon>Ascomycota</taxon>
        <taxon>Pezizomycotina</taxon>
        <taxon>Leotiomycetes</taxon>
        <taxon>Helotiales</taxon>
        <taxon>Helotiaceae</taxon>
        <taxon>Hymenoscyphus</taxon>
    </lineage>
</organism>
<gene>
    <name evidence="1" type="ORF">HYALB_00000715</name>
</gene>
<accession>A0A9N9Q384</accession>
<dbReference type="Proteomes" id="UP000701801">
    <property type="component" value="Unassembled WGS sequence"/>
</dbReference>
<evidence type="ECO:0000313" key="1">
    <source>
        <dbReference type="EMBL" id="CAG8978045.1"/>
    </source>
</evidence>
<sequence>MRKSEFIRKYLKMWWKSRKGLGATPVLPKELRDRIWSEAVVDLPGLNIIIKPRKDGRGYYACPPRAGDVFGTRDADFALNEVYKSLLKVPPESNCKFPINRLDTDVLVFPEFFKIKDIQALAEQMEESMAANVKSICKWQPLSGDDFGPPGSGPGSFDIPLDHHYDSLSLIRSRIKIFESFPTLDEIILSTKRLLTDDIPTSVDMECFYEANRFSGEVRKRRKSRRSLELEKWALEFAWESNLRASGIDVTGRSLSIVQLQWWAS</sequence>
<evidence type="ECO:0000313" key="2">
    <source>
        <dbReference type="Proteomes" id="UP000701801"/>
    </source>
</evidence>
<proteinExistence type="predicted"/>
<dbReference type="AlphaFoldDB" id="A0A9N9Q384"/>
<dbReference type="EMBL" id="CAJVRM010000240">
    <property type="protein sequence ID" value="CAG8978045.1"/>
    <property type="molecule type" value="Genomic_DNA"/>
</dbReference>
<comment type="caution">
    <text evidence="1">The sequence shown here is derived from an EMBL/GenBank/DDBJ whole genome shotgun (WGS) entry which is preliminary data.</text>
</comment>
<reference evidence="1" key="1">
    <citation type="submission" date="2021-07" db="EMBL/GenBank/DDBJ databases">
        <authorList>
            <person name="Durling M."/>
        </authorList>
    </citation>
    <scope>NUCLEOTIDE SEQUENCE</scope>
</reference>
<keyword evidence="2" id="KW-1185">Reference proteome</keyword>
<protein>
    <submittedName>
        <fullName evidence="1">Uncharacterized protein</fullName>
    </submittedName>
</protein>